<evidence type="ECO:0000313" key="8">
    <source>
        <dbReference type="Proteomes" id="UP000544222"/>
    </source>
</evidence>
<feature type="transmembrane region" description="Helical" evidence="6">
    <location>
        <begin position="122"/>
        <end position="148"/>
    </location>
</feature>
<feature type="transmembrane region" description="Helical" evidence="6">
    <location>
        <begin position="229"/>
        <end position="255"/>
    </location>
</feature>
<evidence type="ECO:0000256" key="5">
    <source>
        <dbReference type="ARBA" id="ARBA00023136"/>
    </source>
</evidence>
<dbReference type="RefSeq" id="WP_183412080.1">
    <property type="nucleotide sequence ID" value="NZ_JACHYB010000001.1"/>
</dbReference>
<name>A0A7W5DNN4_9PORP</name>
<reference evidence="7 8" key="1">
    <citation type="submission" date="2020-08" db="EMBL/GenBank/DDBJ databases">
        <title>Genomic Encyclopedia of Type Strains, Phase IV (KMG-IV): sequencing the most valuable type-strain genomes for metagenomic binning, comparative biology and taxonomic classification.</title>
        <authorList>
            <person name="Goeker M."/>
        </authorList>
    </citation>
    <scope>NUCLEOTIDE SEQUENCE [LARGE SCALE GENOMIC DNA]</scope>
    <source>
        <strain evidence="7 8">DSM 27471</strain>
    </source>
</reference>
<dbReference type="AlphaFoldDB" id="A0A7W5DNN4"/>
<protein>
    <recommendedName>
        <fullName evidence="9">Lysylphosphatidylglycerol synthase TM region</fullName>
    </recommendedName>
</protein>
<keyword evidence="3 6" id="KW-0812">Transmembrane</keyword>
<feature type="transmembrane region" description="Helical" evidence="6">
    <location>
        <begin position="7"/>
        <end position="26"/>
    </location>
</feature>
<keyword evidence="2" id="KW-1003">Cell membrane</keyword>
<evidence type="ECO:0000256" key="3">
    <source>
        <dbReference type="ARBA" id="ARBA00022692"/>
    </source>
</evidence>
<keyword evidence="4 6" id="KW-1133">Transmembrane helix</keyword>
<sequence length="316" mass="36604">MLKLFRAYYPIVKWTIVILSYGFLIYKIEEFIHTPASNQDWFNISLYRWGWLLMTLILLPGNLLIESIKWRFLVSKVEPISFATAFKSLFSGLATGFFTPNRLGEYPGRVVYLQSENRWKGITFGFIGTLAQTITLLSFGLLSFWLLMVHHPFGTHKSDTLRTIIFSIATVLSFTIYLSLPRLVRLLRYFKIHTKMMIWLRWFTLFSTRELTFILLLAMSRYLVFCLQLYFMLLFCDIKIPFLHGMIAIAAYYLFVTFTPSISFSEAAIRGSYAVMFIGLFSENAIAAATAGVLIWFINAVIPMIIGSIFFSRTKI</sequence>
<feature type="transmembrane region" description="Helical" evidence="6">
    <location>
        <begin position="160"/>
        <end position="180"/>
    </location>
</feature>
<dbReference type="Pfam" id="PF03706">
    <property type="entry name" value="LPG_synthase_TM"/>
    <property type="match status" value="1"/>
</dbReference>
<evidence type="ECO:0008006" key="9">
    <source>
        <dbReference type="Google" id="ProtNLM"/>
    </source>
</evidence>
<evidence type="ECO:0000256" key="2">
    <source>
        <dbReference type="ARBA" id="ARBA00022475"/>
    </source>
</evidence>
<gene>
    <name evidence="7" type="ORF">FHX64_000305</name>
</gene>
<proteinExistence type="predicted"/>
<evidence type="ECO:0000313" key="7">
    <source>
        <dbReference type="EMBL" id="MBB3186142.1"/>
    </source>
</evidence>
<feature type="transmembrane region" description="Helical" evidence="6">
    <location>
        <begin position="200"/>
        <end position="223"/>
    </location>
</feature>
<evidence type="ECO:0000256" key="1">
    <source>
        <dbReference type="ARBA" id="ARBA00004651"/>
    </source>
</evidence>
<dbReference type="InterPro" id="IPR022791">
    <property type="entry name" value="L-PG_synthase/AglD"/>
</dbReference>
<dbReference type="EMBL" id="JACHYB010000001">
    <property type="protein sequence ID" value="MBB3186142.1"/>
    <property type="molecule type" value="Genomic_DNA"/>
</dbReference>
<feature type="transmembrane region" description="Helical" evidence="6">
    <location>
        <begin position="293"/>
        <end position="311"/>
    </location>
</feature>
<comment type="caution">
    <text evidence="7">The sequence shown here is derived from an EMBL/GenBank/DDBJ whole genome shotgun (WGS) entry which is preliminary data.</text>
</comment>
<accession>A0A7W5DNN4</accession>
<comment type="subcellular location">
    <subcellularLocation>
        <location evidence="1">Cell membrane</location>
        <topology evidence="1">Multi-pass membrane protein</topology>
    </subcellularLocation>
</comment>
<evidence type="ECO:0000256" key="4">
    <source>
        <dbReference type="ARBA" id="ARBA00022989"/>
    </source>
</evidence>
<organism evidence="7 8">
    <name type="scientific">Microbacter margulisiae</name>
    <dbReference type="NCBI Taxonomy" id="1350067"/>
    <lineage>
        <taxon>Bacteria</taxon>
        <taxon>Pseudomonadati</taxon>
        <taxon>Bacteroidota</taxon>
        <taxon>Bacteroidia</taxon>
        <taxon>Bacteroidales</taxon>
        <taxon>Porphyromonadaceae</taxon>
        <taxon>Microbacter</taxon>
    </lineage>
</organism>
<dbReference type="Proteomes" id="UP000544222">
    <property type="component" value="Unassembled WGS sequence"/>
</dbReference>
<keyword evidence="8" id="KW-1185">Reference proteome</keyword>
<feature type="transmembrane region" description="Helical" evidence="6">
    <location>
        <begin position="46"/>
        <end position="65"/>
    </location>
</feature>
<evidence type="ECO:0000256" key="6">
    <source>
        <dbReference type="SAM" id="Phobius"/>
    </source>
</evidence>
<keyword evidence="5 6" id="KW-0472">Membrane</keyword>
<dbReference type="GO" id="GO:0005886">
    <property type="term" value="C:plasma membrane"/>
    <property type="evidence" value="ECO:0007669"/>
    <property type="project" value="UniProtKB-SubCell"/>
</dbReference>